<dbReference type="KEGG" id="pfd:PFDG_05026"/>
<sequence>MMKGKVWSYIKDGKYPNELYNKSMYSIMYDMKYIEGNDLCLHKNESSVRTNKNDEIRDVENVDSYMG</sequence>
<reference evidence="2" key="2">
    <citation type="submission" date="2006-09" db="EMBL/GenBank/DDBJ databases">
        <title>The genome sequence of Plasmodium falciparum Dd2.</title>
        <authorList>
            <consortium name="The Broad Institute Genome Sequencing Platform"/>
            <person name="Birren B."/>
            <person name="Lander E."/>
            <person name="Galagan J."/>
            <person name="Nusbaum C."/>
            <person name="Devon K."/>
            <person name="Henn M."/>
            <person name="Jaffe D."/>
            <person name="Butler J."/>
            <person name="Alvarez P."/>
            <person name="Gnerre S."/>
            <person name="Grabherr M."/>
            <person name="Kleber M."/>
            <person name="Mauceli E."/>
            <person name="Brockman W."/>
            <person name="MacCallum I.A."/>
            <person name="Rounsley S."/>
            <person name="Young S."/>
            <person name="LaButti K."/>
            <person name="Pushparaj V."/>
            <person name="DeCaprio D."/>
            <person name="Crawford M."/>
            <person name="Koehrsen M."/>
            <person name="Engels R."/>
            <person name="Montgomery P."/>
            <person name="Pearson M."/>
            <person name="Howarth C."/>
            <person name="Larson L."/>
            <person name="Luoma S."/>
            <person name="White J."/>
            <person name="Kodira C."/>
            <person name="Zeng Q."/>
            <person name="O'Leary S."/>
            <person name="Yandava C."/>
            <person name="Alvarado L."/>
            <person name="Wirth D."/>
            <person name="Volkman S."/>
            <person name="Hartl D."/>
        </authorList>
    </citation>
    <scope>NUCLEOTIDE SEQUENCE [LARGE SCALE GENOMIC DNA]</scope>
</reference>
<organism evidence="1 2">
    <name type="scientific">Plasmodium falciparum (isolate Dd2)</name>
    <dbReference type="NCBI Taxonomy" id="57267"/>
    <lineage>
        <taxon>Eukaryota</taxon>
        <taxon>Sar</taxon>
        <taxon>Alveolata</taxon>
        <taxon>Apicomplexa</taxon>
        <taxon>Aconoidasida</taxon>
        <taxon>Haemosporida</taxon>
        <taxon>Plasmodiidae</taxon>
        <taxon>Plasmodium</taxon>
        <taxon>Plasmodium (Laverania)</taxon>
    </lineage>
</organism>
<dbReference type="AlphaFoldDB" id="A0A0L7M9F6"/>
<protein>
    <submittedName>
        <fullName evidence="1">Uncharacterized protein</fullName>
    </submittedName>
</protein>
<accession>A0A0L7M9F6</accession>
<reference evidence="2" key="1">
    <citation type="submission" date="2006-09" db="EMBL/GenBank/DDBJ databases">
        <title>Annotation of Plasmodium falciparum Dd2.</title>
        <authorList>
            <consortium name="The Broad Institute Genome Sequencing Platform"/>
            <person name="Volkman S.K."/>
            <person name="Neafsey D.E."/>
            <person name="Dash A.P."/>
            <person name="Chitnis C.E."/>
            <person name="Hartl D.L."/>
            <person name="Young S.K."/>
            <person name="Zeng Q."/>
            <person name="Koehrsen M."/>
            <person name="Alvarado L."/>
            <person name="Berlin A."/>
            <person name="Borenstein D."/>
            <person name="Chapman S.B."/>
            <person name="Chen Z."/>
            <person name="Engels R."/>
            <person name="Freedman E."/>
            <person name="Gellesch M."/>
            <person name="Goldberg J."/>
            <person name="Griggs A."/>
            <person name="Gujja S."/>
            <person name="Heilman E.R."/>
            <person name="Heiman D.I."/>
            <person name="Howarth C."/>
            <person name="Jen D."/>
            <person name="Larson L."/>
            <person name="Mehta T."/>
            <person name="Neiman D."/>
            <person name="Park D."/>
            <person name="Pearson M."/>
            <person name="Roberts A."/>
            <person name="Saif S."/>
            <person name="Shea T."/>
            <person name="Shenoy N."/>
            <person name="Sisk P."/>
            <person name="Stolte C."/>
            <person name="Sykes S."/>
            <person name="Walk T."/>
            <person name="White J."/>
            <person name="Yandava C."/>
            <person name="Haas B."/>
            <person name="Henn M.R."/>
            <person name="Nusbaum C."/>
            <person name="Birren B."/>
        </authorList>
    </citation>
    <scope>NUCLEOTIDE SEQUENCE [LARGE SCALE GENOMIC DNA]</scope>
</reference>
<dbReference type="EMBL" id="GG702507">
    <property type="protein sequence ID" value="KOB89477.1"/>
    <property type="molecule type" value="Genomic_DNA"/>
</dbReference>
<proteinExistence type="predicted"/>
<dbReference type="Proteomes" id="UP000054282">
    <property type="component" value="Unassembled WGS sequence"/>
</dbReference>
<evidence type="ECO:0000313" key="1">
    <source>
        <dbReference type="EMBL" id="KOB89477.1"/>
    </source>
</evidence>
<name>A0A0L7M9F6_PLAF4</name>
<evidence type="ECO:0000313" key="2">
    <source>
        <dbReference type="Proteomes" id="UP000054282"/>
    </source>
</evidence>
<gene>
    <name evidence="1" type="ORF">PFDG_05026</name>
</gene>